<evidence type="ECO:0000313" key="2">
    <source>
        <dbReference type="EMBL" id="QTD50462.1"/>
    </source>
</evidence>
<name>A0A8A4TMY4_SULCO</name>
<gene>
    <name evidence="2" type="ORF">J3U87_33175</name>
</gene>
<keyword evidence="1" id="KW-1133">Transmembrane helix</keyword>
<dbReference type="RefSeq" id="WP_237380176.1">
    <property type="nucleotide sequence ID" value="NZ_CP071793.1"/>
</dbReference>
<dbReference type="EMBL" id="CP071793">
    <property type="protein sequence ID" value="QTD50462.1"/>
    <property type="molecule type" value="Genomic_DNA"/>
</dbReference>
<sequence length="91" mass="10853">MEHRRMPEKWRTIFGLVMIYAAVIANWDWMWGVLYLYWILPDLALRRTHFIEEIDADRHPLLFWFLVITLLALSSFMLAEPLLAKVFGSVS</sequence>
<dbReference type="KEGG" id="scor:J3U87_33175"/>
<protein>
    <submittedName>
        <fullName evidence="2">Uncharacterized protein</fullName>
    </submittedName>
</protein>
<organism evidence="2 3">
    <name type="scientific">Sulfidibacter corallicola</name>
    <dbReference type="NCBI Taxonomy" id="2818388"/>
    <lineage>
        <taxon>Bacteria</taxon>
        <taxon>Pseudomonadati</taxon>
        <taxon>Acidobacteriota</taxon>
        <taxon>Holophagae</taxon>
        <taxon>Acanthopleuribacterales</taxon>
        <taxon>Acanthopleuribacteraceae</taxon>
        <taxon>Sulfidibacter</taxon>
    </lineage>
</organism>
<dbReference type="Proteomes" id="UP000663929">
    <property type="component" value="Chromosome"/>
</dbReference>
<evidence type="ECO:0000313" key="3">
    <source>
        <dbReference type="Proteomes" id="UP000663929"/>
    </source>
</evidence>
<accession>A0A8A4TMY4</accession>
<evidence type="ECO:0000256" key="1">
    <source>
        <dbReference type="SAM" id="Phobius"/>
    </source>
</evidence>
<feature type="transmembrane region" description="Helical" evidence="1">
    <location>
        <begin position="60"/>
        <end position="79"/>
    </location>
</feature>
<keyword evidence="1" id="KW-0472">Membrane</keyword>
<reference evidence="2" key="1">
    <citation type="submission" date="2021-03" db="EMBL/GenBank/DDBJ databases">
        <title>Acanthopleuribacteraceae sp. M133.</title>
        <authorList>
            <person name="Wang G."/>
        </authorList>
    </citation>
    <scope>NUCLEOTIDE SEQUENCE</scope>
    <source>
        <strain evidence="2">M133</strain>
    </source>
</reference>
<feature type="transmembrane region" description="Helical" evidence="1">
    <location>
        <begin position="12"/>
        <end position="40"/>
    </location>
</feature>
<proteinExistence type="predicted"/>
<dbReference type="AlphaFoldDB" id="A0A8A4TMY4"/>
<keyword evidence="3" id="KW-1185">Reference proteome</keyword>
<keyword evidence="1" id="KW-0812">Transmembrane</keyword>